<dbReference type="AlphaFoldDB" id="A0A4Q9HG39"/>
<sequence>MLNDMRNYSKKIRWGLGLFSLILLLLASCKKDKYYFDGGKSDPNFKGTMLQYLQSKPVQFDTIAQIIKIAGLEKEFQQDELTFFAPTDQSVRSALKNTNNYLYQTGKDTLKVLTDIRPQIWRKYLMMYMFKGANRMKDYYQLDINLKSVYPGQNYYSYNNVIFNIGVIFDDINGIKYAGYRHLTIGYVTDLNKPTDSWVSADISSSDIKPLNGVVHTLNTNHIFGFDYGFVYDVYAGK</sequence>
<dbReference type="InterPro" id="IPR000782">
    <property type="entry name" value="FAS1_domain"/>
</dbReference>
<dbReference type="OrthoDB" id="1097608at2"/>
<dbReference type="SUPFAM" id="SSF82153">
    <property type="entry name" value="FAS1 domain"/>
    <property type="match status" value="1"/>
</dbReference>
<keyword evidence="3" id="KW-1185">Reference proteome</keyword>
<reference evidence="2 3" key="1">
    <citation type="submission" date="2019-02" db="EMBL/GenBank/DDBJ databases">
        <title>Pedobacter kyonggii whole genome sequence analysis.</title>
        <authorList>
            <person name="Dahal R.H."/>
        </authorList>
    </citation>
    <scope>NUCLEOTIDE SEQUENCE [LARGE SCALE GENOMIC DNA]</scope>
    <source>
        <strain evidence="2 3">K-4-11-1</strain>
    </source>
</reference>
<evidence type="ECO:0000313" key="3">
    <source>
        <dbReference type="Proteomes" id="UP000291819"/>
    </source>
</evidence>
<name>A0A4Q9HG39_9SPHI</name>
<organism evidence="2 3">
    <name type="scientific">Pedobacter kyonggii</name>
    <dbReference type="NCBI Taxonomy" id="1926871"/>
    <lineage>
        <taxon>Bacteria</taxon>
        <taxon>Pseudomonadati</taxon>
        <taxon>Bacteroidota</taxon>
        <taxon>Sphingobacteriia</taxon>
        <taxon>Sphingobacteriales</taxon>
        <taxon>Sphingobacteriaceae</taxon>
        <taxon>Pedobacter</taxon>
    </lineage>
</organism>
<dbReference type="EMBL" id="SIXF01000003">
    <property type="protein sequence ID" value="TBO44002.1"/>
    <property type="molecule type" value="Genomic_DNA"/>
</dbReference>
<dbReference type="Pfam" id="PF02469">
    <property type="entry name" value="Fasciclin"/>
    <property type="match status" value="1"/>
</dbReference>
<evidence type="ECO:0000259" key="1">
    <source>
        <dbReference type="Pfam" id="PF02469"/>
    </source>
</evidence>
<dbReference type="Gene3D" id="2.30.180.10">
    <property type="entry name" value="FAS1 domain"/>
    <property type="match status" value="1"/>
</dbReference>
<accession>A0A4Q9HG39</accession>
<dbReference type="PROSITE" id="PS51257">
    <property type="entry name" value="PROKAR_LIPOPROTEIN"/>
    <property type="match status" value="1"/>
</dbReference>
<comment type="caution">
    <text evidence="2">The sequence shown here is derived from an EMBL/GenBank/DDBJ whole genome shotgun (WGS) entry which is preliminary data.</text>
</comment>
<dbReference type="Proteomes" id="UP000291819">
    <property type="component" value="Unassembled WGS sequence"/>
</dbReference>
<evidence type="ECO:0000313" key="2">
    <source>
        <dbReference type="EMBL" id="TBO44002.1"/>
    </source>
</evidence>
<dbReference type="InterPro" id="IPR036378">
    <property type="entry name" value="FAS1_dom_sf"/>
</dbReference>
<gene>
    <name evidence="2" type="ORF">EYS08_05250</name>
</gene>
<proteinExistence type="predicted"/>
<feature type="domain" description="FAS1" evidence="1">
    <location>
        <begin position="59"/>
        <end position="219"/>
    </location>
</feature>
<protein>
    <recommendedName>
        <fullName evidence="1">FAS1 domain-containing protein</fullName>
    </recommendedName>
</protein>